<accession>A0A7S1N238</accession>
<evidence type="ECO:0000256" key="4">
    <source>
        <dbReference type="SAM" id="Phobius"/>
    </source>
</evidence>
<keyword evidence="2" id="KW-0520">NAD</keyword>
<comment type="similarity">
    <text evidence="1">Belongs to the NAD(P)-dependent epimerase/dehydratase family.</text>
</comment>
<gene>
    <name evidence="5" type="ORF">EGYM00392_LOCUS3241</name>
</gene>
<dbReference type="EMBL" id="HBGA01008921">
    <property type="protein sequence ID" value="CAD8992194.1"/>
    <property type="molecule type" value="Transcribed_RNA"/>
</dbReference>
<keyword evidence="4" id="KW-0812">Transmembrane</keyword>
<sequence length="456" mass="48559">MDQSAVIGTFTAGPGSHLLCTKADLKEPRFLHLASYMLGVGGLATLIALHLLTVPSHVAIYGYAPGATHVTTPAITALGLPANTRPWITQRQPPKLAHRQPSSNVGARPTSTLAARPRVDEDRQTGLRMTLLPWTVAFASVVISFLSLWRAKTSEVPDMAMASVTGDGPLGQSIAEDSATIVGLQDELLVVGCGVLGRLIAQKWKEVHGSNARVVGETRSDASHAELLALGIEPQIKGEGGERTYSNVVFCAPPTGNDDYPQECIDAAKKWNGKGGFVFTSSAGVYSEDSGGVVNEESPVNDQVPRIAKMVSTEKECLKAGGTVLRLAGLYTAERGPHTYWLKVGQVKGRPDGLINMIAYEDAASCAVSVLGTKGVGQEIFLVGDGVPITREDICKSARKLNSLADKPMPSFSPGDGPSPDAGKRYDCSKLHRMVDWQPRYSSFDVGMTEMAKMGF</sequence>
<proteinExistence type="inferred from homology"/>
<name>A0A7S1N238_9EUGL</name>
<keyword evidence="4" id="KW-1133">Transmembrane helix</keyword>
<feature type="region of interest" description="Disordered" evidence="3">
    <location>
        <begin position="92"/>
        <end position="116"/>
    </location>
</feature>
<evidence type="ECO:0008006" key="6">
    <source>
        <dbReference type="Google" id="ProtNLM"/>
    </source>
</evidence>
<feature type="transmembrane region" description="Helical" evidence="4">
    <location>
        <begin position="33"/>
        <end position="52"/>
    </location>
</feature>
<dbReference type="PANTHER" id="PTHR43574">
    <property type="entry name" value="EPIMERASE-RELATED"/>
    <property type="match status" value="1"/>
</dbReference>
<feature type="compositionally biased region" description="Low complexity" evidence="3">
    <location>
        <begin position="408"/>
        <end position="421"/>
    </location>
</feature>
<evidence type="ECO:0000313" key="5">
    <source>
        <dbReference type="EMBL" id="CAD8992194.1"/>
    </source>
</evidence>
<keyword evidence="4" id="KW-0472">Membrane</keyword>
<evidence type="ECO:0000256" key="1">
    <source>
        <dbReference type="ARBA" id="ARBA00007637"/>
    </source>
</evidence>
<organism evidence="5">
    <name type="scientific">Eutreptiella gymnastica</name>
    <dbReference type="NCBI Taxonomy" id="73025"/>
    <lineage>
        <taxon>Eukaryota</taxon>
        <taxon>Discoba</taxon>
        <taxon>Euglenozoa</taxon>
        <taxon>Euglenida</taxon>
        <taxon>Spirocuta</taxon>
        <taxon>Euglenophyceae</taxon>
        <taxon>Eutreptiales</taxon>
        <taxon>Eutreptiaceae</taxon>
        <taxon>Eutreptiella</taxon>
    </lineage>
</organism>
<dbReference type="InterPro" id="IPR036291">
    <property type="entry name" value="NAD(P)-bd_dom_sf"/>
</dbReference>
<dbReference type="Gene3D" id="3.40.50.720">
    <property type="entry name" value="NAD(P)-binding Rossmann-like Domain"/>
    <property type="match status" value="1"/>
</dbReference>
<evidence type="ECO:0000256" key="2">
    <source>
        <dbReference type="ARBA" id="ARBA00023027"/>
    </source>
</evidence>
<feature type="transmembrane region" description="Helical" evidence="4">
    <location>
        <begin position="131"/>
        <end position="149"/>
    </location>
</feature>
<feature type="region of interest" description="Disordered" evidence="3">
    <location>
        <begin position="406"/>
        <end position="425"/>
    </location>
</feature>
<protein>
    <recommendedName>
        <fullName evidence="6">NAD(P)-binding domain-containing protein</fullName>
    </recommendedName>
</protein>
<dbReference type="SUPFAM" id="SSF51735">
    <property type="entry name" value="NAD(P)-binding Rossmann-fold domains"/>
    <property type="match status" value="1"/>
</dbReference>
<reference evidence="5" key="1">
    <citation type="submission" date="2021-01" db="EMBL/GenBank/DDBJ databases">
        <authorList>
            <person name="Corre E."/>
            <person name="Pelletier E."/>
            <person name="Niang G."/>
            <person name="Scheremetjew M."/>
            <person name="Finn R."/>
            <person name="Kale V."/>
            <person name="Holt S."/>
            <person name="Cochrane G."/>
            <person name="Meng A."/>
            <person name="Brown T."/>
            <person name="Cohen L."/>
        </authorList>
    </citation>
    <scope>NUCLEOTIDE SEQUENCE</scope>
    <source>
        <strain evidence="5">NIES-381</strain>
    </source>
</reference>
<feature type="compositionally biased region" description="Polar residues" evidence="3">
    <location>
        <begin position="100"/>
        <end position="113"/>
    </location>
</feature>
<dbReference type="AlphaFoldDB" id="A0A7S1N238"/>
<evidence type="ECO:0000256" key="3">
    <source>
        <dbReference type="SAM" id="MobiDB-lite"/>
    </source>
</evidence>